<dbReference type="OrthoDB" id="9811611at2"/>
<evidence type="ECO:0000313" key="8">
    <source>
        <dbReference type="Proteomes" id="UP000181936"/>
    </source>
</evidence>
<dbReference type="KEGG" id="bwh:A9C19_05110"/>
<keyword evidence="8" id="KW-1185">Reference proteome</keyword>
<accession>A0A1L3MP94</accession>
<comment type="similarity">
    <text evidence="1">Belongs to the type-I restriction system S methylase family.</text>
</comment>
<dbReference type="STRING" id="1547283.A9C19_05110"/>
<evidence type="ECO:0000256" key="1">
    <source>
        <dbReference type="ARBA" id="ARBA00010923"/>
    </source>
</evidence>
<keyword evidence="2" id="KW-0680">Restriction system</keyword>
<evidence type="ECO:0000313" key="7">
    <source>
        <dbReference type="EMBL" id="APH04170.1"/>
    </source>
</evidence>
<feature type="coiled-coil region" evidence="5">
    <location>
        <begin position="165"/>
        <end position="195"/>
    </location>
</feature>
<evidence type="ECO:0000256" key="4">
    <source>
        <dbReference type="ARBA" id="ARBA00038652"/>
    </source>
</evidence>
<reference evidence="7 8" key="1">
    <citation type="journal article" date="2016" name="Sci. Rep.">
        <title>Complete genome sequence and transcriptomic analysis of a novel marine strain Bacillus weihaiensis reveals the mechanism of brown algae degradation.</title>
        <authorList>
            <person name="Zhu Y."/>
            <person name="Chen P."/>
            <person name="Bao Y."/>
            <person name="Men Y."/>
            <person name="Zeng Y."/>
            <person name="Yang J."/>
            <person name="Sun J."/>
            <person name="Sun Y."/>
        </authorList>
    </citation>
    <scope>NUCLEOTIDE SEQUENCE [LARGE SCALE GENOMIC DNA]</scope>
    <source>
        <strain evidence="7 8">Alg07</strain>
    </source>
</reference>
<dbReference type="GO" id="GO:0003677">
    <property type="term" value="F:DNA binding"/>
    <property type="evidence" value="ECO:0007669"/>
    <property type="project" value="UniProtKB-KW"/>
</dbReference>
<dbReference type="Gene3D" id="3.90.220.20">
    <property type="entry name" value="DNA methylase specificity domains"/>
    <property type="match status" value="2"/>
</dbReference>
<comment type="subunit">
    <text evidence="4">The methyltransferase is composed of M and S polypeptides.</text>
</comment>
<dbReference type="Proteomes" id="UP000181936">
    <property type="component" value="Chromosome"/>
</dbReference>
<dbReference type="CDD" id="cd17254">
    <property type="entry name" value="RMtype1_S_FclI-TRD1-CR1_like"/>
    <property type="match status" value="1"/>
</dbReference>
<sequence>MSKKKKTIEDLFNEAIVLVEEEPYLVPKNWVWTKLGKVGNYYNGRAFKPTEWSDKGRPIIRIQDLTGTNKGEPNYFVGQVAEKHEITKGDLLISWSATLGAYIWNGADAVLNQHIFKVESFIDKKYHYFAMQQFISSLYSKTHGSGMVHVTKKVFDETPFPLPPLNEQKRIAEKIESLLNKTEEVKKLIKEAKETLILQINAVLNKAYKGDLTQQWRKSNISKFTREEFVAQLSAERINLSRSKRDKEYYIERFNSLLLEQPKNIPNDWVMVEFELICDNITKGTTPKTSEITFEGDVPFLKVYNIVDNQIDFEFKPGFIPKTVHENKLKRSIVYPGDVLMNIVGPPLGKVAIVPPTYPEWNINQAIAIFRPIKDVLNEYIYYSLLYEKTLEEVFQGTRGVVGQSNISLEQCRKLKLALPPLEEQIKIVETIKSTFERLKVVENNINHLSSVLEKTEKSVMSKAFRGELGTNDLNDENAIELLKKMIQEQVK</sequence>
<dbReference type="InterPro" id="IPR000055">
    <property type="entry name" value="Restrct_endonuc_typeI_TRD"/>
</dbReference>
<evidence type="ECO:0000256" key="2">
    <source>
        <dbReference type="ARBA" id="ARBA00022747"/>
    </source>
</evidence>
<name>A0A1L3MP94_9BACI</name>
<evidence type="ECO:0000256" key="5">
    <source>
        <dbReference type="SAM" id="Coils"/>
    </source>
</evidence>
<dbReference type="SUPFAM" id="SSF116734">
    <property type="entry name" value="DNA methylase specificity domain"/>
    <property type="match status" value="2"/>
</dbReference>
<evidence type="ECO:0000259" key="6">
    <source>
        <dbReference type="Pfam" id="PF01420"/>
    </source>
</evidence>
<dbReference type="GO" id="GO:0009307">
    <property type="term" value="P:DNA restriction-modification system"/>
    <property type="evidence" value="ECO:0007669"/>
    <property type="project" value="UniProtKB-KW"/>
</dbReference>
<dbReference type="AlphaFoldDB" id="A0A1L3MP94"/>
<protein>
    <recommendedName>
        <fullName evidence="6">Type I restriction modification DNA specificity domain-containing protein</fullName>
    </recommendedName>
</protein>
<dbReference type="REBASE" id="174275">
    <property type="entry name" value="S.BspAlg07ORF5105P"/>
</dbReference>
<dbReference type="RefSeq" id="WP_072578963.1">
    <property type="nucleotide sequence ID" value="NZ_CP016020.1"/>
</dbReference>
<keyword evidence="3" id="KW-0238">DNA-binding</keyword>
<evidence type="ECO:0000256" key="3">
    <source>
        <dbReference type="ARBA" id="ARBA00023125"/>
    </source>
</evidence>
<organism evidence="7 8">
    <name type="scientific">Bacillus weihaiensis</name>
    <dbReference type="NCBI Taxonomy" id="1547283"/>
    <lineage>
        <taxon>Bacteria</taxon>
        <taxon>Bacillati</taxon>
        <taxon>Bacillota</taxon>
        <taxon>Bacilli</taxon>
        <taxon>Bacillales</taxon>
        <taxon>Bacillaceae</taxon>
        <taxon>Bacillus</taxon>
    </lineage>
</organism>
<dbReference type="Pfam" id="PF01420">
    <property type="entry name" value="Methylase_S"/>
    <property type="match status" value="2"/>
</dbReference>
<dbReference type="PANTHER" id="PTHR43140">
    <property type="entry name" value="TYPE-1 RESTRICTION ENZYME ECOKI SPECIFICITY PROTEIN"/>
    <property type="match status" value="1"/>
</dbReference>
<dbReference type="PANTHER" id="PTHR43140:SF1">
    <property type="entry name" value="TYPE I RESTRICTION ENZYME ECOKI SPECIFICITY SUBUNIT"/>
    <property type="match status" value="1"/>
</dbReference>
<gene>
    <name evidence="7" type="ORF">A9C19_05110</name>
</gene>
<dbReference type="InterPro" id="IPR044946">
    <property type="entry name" value="Restrct_endonuc_typeI_TRD_sf"/>
</dbReference>
<feature type="domain" description="Type I restriction modification DNA specificity" evidence="6">
    <location>
        <begin position="27"/>
        <end position="192"/>
    </location>
</feature>
<proteinExistence type="inferred from homology"/>
<dbReference type="InterPro" id="IPR051212">
    <property type="entry name" value="Type-I_RE_S_subunit"/>
</dbReference>
<keyword evidence="5" id="KW-0175">Coiled coil</keyword>
<dbReference type="EMBL" id="CP016020">
    <property type="protein sequence ID" value="APH04170.1"/>
    <property type="molecule type" value="Genomic_DNA"/>
</dbReference>
<feature type="domain" description="Type I restriction modification DNA specificity" evidence="6">
    <location>
        <begin position="266"/>
        <end position="441"/>
    </location>
</feature>